<accession>A0A1Q9R2Y4</accession>
<evidence type="ECO:0000313" key="2">
    <source>
        <dbReference type="EMBL" id="OLS61662.1"/>
    </source>
</evidence>
<reference evidence="2 3" key="1">
    <citation type="submission" date="2016-10" db="EMBL/GenBank/DDBJ databases">
        <title>Genome Sequence of Pseudomonas putida GM4FR.</title>
        <authorList>
            <person name="Poehlein A."/>
            <person name="Wemheuer F."/>
            <person name="Hollensteiner J."/>
            <person name="Wemheuer B."/>
        </authorList>
    </citation>
    <scope>NUCLEOTIDE SEQUENCE [LARGE SCALE GENOMIC DNA]</scope>
    <source>
        <strain evidence="2 3">GM4FR</strain>
    </source>
</reference>
<dbReference type="InterPro" id="IPR013097">
    <property type="entry name" value="Dabb"/>
</dbReference>
<proteinExistence type="predicted"/>
<dbReference type="PANTHER" id="PTHR37832">
    <property type="entry name" value="BLL2683 PROTEIN"/>
    <property type="match status" value="1"/>
</dbReference>
<dbReference type="RefSeq" id="WP_075804274.1">
    <property type="nucleotide sequence ID" value="NZ_MKZO01000029.1"/>
</dbReference>
<name>A0A1Q9R2Y4_PSEPU</name>
<dbReference type="SUPFAM" id="SSF54909">
    <property type="entry name" value="Dimeric alpha+beta barrel"/>
    <property type="match status" value="1"/>
</dbReference>
<gene>
    <name evidence="2" type="ORF">PSEMO_34750</name>
</gene>
<evidence type="ECO:0000259" key="1">
    <source>
        <dbReference type="PROSITE" id="PS51502"/>
    </source>
</evidence>
<dbReference type="EMBL" id="MKZO01000029">
    <property type="protein sequence ID" value="OLS61662.1"/>
    <property type="molecule type" value="Genomic_DNA"/>
</dbReference>
<dbReference type="Proteomes" id="UP000186736">
    <property type="component" value="Unassembled WGS sequence"/>
</dbReference>
<dbReference type="OrthoDB" id="9808130at2"/>
<organism evidence="2 3">
    <name type="scientific">Pseudomonas putida</name>
    <name type="common">Arthrobacter siderocapsulatus</name>
    <dbReference type="NCBI Taxonomy" id="303"/>
    <lineage>
        <taxon>Bacteria</taxon>
        <taxon>Pseudomonadati</taxon>
        <taxon>Pseudomonadota</taxon>
        <taxon>Gammaproteobacteria</taxon>
        <taxon>Pseudomonadales</taxon>
        <taxon>Pseudomonadaceae</taxon>
        <taxon>Pseudomonas</taxon>
    </lineage>
</organism>
<dbReference type="PROSITE" id="PS51502">
    <property type="entry name" value="S_R_A_B_BARREL"/>
    <property type="match status" value="1"/>
</dbReference>
<feature type="domain" description="Stress-response A/B barrel" evidence="1">
    <location>
        <begin position="2"/>
        <end position="97"/>
    </location>
</feature>
<sequence>MIKHIVMWNVQGENEHERSEAAQLVKRKFESLVGQIPGLVELEVGIDESRISYACDVVLYSVFHSVEALNAYAEHPRHLDIRRDLEGMRIARHQVDYRVHAN</sequence>
<comment type="caution">
    <text evidence="2">The sequence shown here is derived from an EMBL/GenBank/DDBJ whole genome shotgun (WGS) entry which is preliminary data.</text>
</comment>
<dbReference type="SMART" id="SM00886">
    <property type="entry name" value="Dabb"/>
    <property type="match status" value="1"/>
</dbReference>
<dbReference type="PANTHER" id="PTHR37832:SF1">
    <property type="entry name" value="STRESS-RESPONSE A_B BARREL DOMAIN-CONTAINING PROTEIN"/>
    <property type="match status" value="1"/>
</dbReference>
<dbReference type="Gene3D" id="3.30.70.100">
    <property type="match status" value="1"/>
</dbReference>
<dbReference type="InterPro" id="IPR011008">
    <property type="entry name" value="Dimeric_a/b-barrel"/>
</dbReference>
<dbReference type="AlphaFoldDB" id="A0A1Q9R2Y4"/>
<dbReference type="Pfam" id="PF07876">
    <property type="entry name" value="Dabb"/>
    <property type="match status" value="1"/>
</dbReference>
<evidence type="ECO:0000313" key="3">
    <source>
        <dbReference type="Proteomes" id="UP000186736"/>
    </source>
</evidence>
<protein>
    <recommendedName>
        <fullName evidence="1">Stress-response A/B barrel domain-containing protein</fullName>
    </recommendedName>
</protein>